<evidence type="ECO:0000256" key="1">
    <source>
        <dbReference type="SAM" id="Phobius"/>
    </source>
</evidence>
<proteinExistence type="predicted"/>
<keyword evidence="1" id="KW-1133">Transmembrane helix</keyword>
<dbReference type="PROSITE" id="PS51257">
    <property type="entry name" value="PROKAR_LIPOPROTEIN"/>
    <property type="match status" value="1"/>
</dbReference>
<dbReference type="EMBL" id="VJMH01000142">
    <property type="protein sequence ID" value="KAF0718524.1"/>
    <property type="molecule type" value="Genomic_DNA"/>
</dbReference>
<keyword evidence="1" id="KW-0472">Membrane</keyword>
<feature type="transmembrane region" description="Helical" evidence="1">
    <location>
        <begin position="53"/>
        <end position="72"/>
    </location>
</feature>
<reference evidence="3 4" key="1">
    <citation type="submission" date="2019-03" db="EMBL/GenBank/DDBJ databases">
        <authorList>
            <person name="Gaulin E."/>
            <person name="Dumas B."/>
        </authorList>
    </citation>
    <scope>NUCLEOTIDE SEQUENCE [LARGE SCALE GENOMIC DNA]</scope>
    <source>
        <strain evidence="3">CBS 568.67</strain>
    </source>
</reference>
<protein>
    <submittedName>
        <fullName evidence="3">Aste57867_1626 protein</fullName>
    </submittedName>
</protein>
<gene>
    <name evidence="3" type="primary">Aste57867_1626</name>
    <name evidence="2" type="ORF">As57867_001624</name>
    <name evidence="3" type="ORF">ASTE57867_1626</name>
</gene>
<accession>A0A485K6Q2</accession>
<keyword evidence="4" id="KW-1185">Reference proteome</keyword>
<dbReference type="OrthoDB" id="10288129at2759"/>
<evidence type="ECO:0000313" key="2">
    <source>
        <dbReference type="EMBL" id="KAF0718524.1"/>
    </source>
</evidence>
<name>A0A485K6Q2_9STRA</name>
<dbReference type="EMBL" id="CAADRA010000142">
    <property type="protein sequence ID" value="VFT78839.1"/>
    <property type="molecule type" value="Genomic_DNA"/>
</dbReference>
<keyword evidence="1" id="KW-0812">Transmembrane</keyword>
<feature type="transmembrane region" description="Helical" evidence="1">
    <location>
        <begin position="84"/>
        <end position="102"/>
    </location>
</feature>
<dbReference type="AlphaFoldDB" id="A0A485K6Q2"/>
<evidence type="ECO:0000313" key="3">
    <source>
        <dbReference type="EMBL" id="VFT78839.1"/>
    </source>
</evidence>
<organism evidence="3 4">
    <name type="scientific">Aphanomyces stellatus</name>
    <dbReference type="NCBI Taxonomy" id="120398"/>
    <lineage>
        <taxon>Eukaryota</taxon>
        <taxon>Sar</taxon>
        <taxon>Stramenopiles</taxon>
        <taxon>Oomycota</taxon>
        <taxon>Saprolegniomycetes</taxon>
        <taxon>Saprolegniales</taxon>
        <taxon>Verrucalvaceae</taxon>
        <taxon>Aphanomyces</taxon>
    </lineage>
</organism>
<reference evidence="2" key="2">
    <citation type="submission" date="2019-06" db="EMBL/GenBank/DDBJ databases">
        <title>Genomics analysis of Aphanomyces spp. identifies a new class of oomycete effector associated with host adaptation.</title>
        <authorList>
            <person name="Gaulin E."/>
        </authorList>
    </citation>
    <scope>NUCLEOTIDE SEQUENCE</scope>
    <source>
        <strain evidence="2">CBS 578.67</strain>
    </source>
</reference>
<evidence type="ECO:0000313" key="4">
    <source>
        <dbReference type="Proteomes" id="UP000332933"/>
    </source>
</evidence>
<sequence>MTWSRPQARFIVTCVLFLTSCAFLLCVTIALSGTLSRAKWTDLFEVVSGFSSMTFLVFSIVCAAAAVLVSCVKTLLPPPNQWHIIFALTFVIFAGVVAAMGIRSASAASSWSSSVFPSSPDEAAIAQGFNFAMCSIRLCESSPARLSDFFPTIFQNATSAPLPAAFAAAETMHIACALLTNNHTAIRDGIVPFNVAAACTHCPEVLPLAKSHSRDLDWMRRSCDLNRDTDAFCGQASSSATTLDAAAPYEKCRSPLLATWRQYAKDVTAGSIAMAVAGLLYICMASSRIKTSVAVARRLESPHAAAKSAPTVATDQEAYHAVV</sequence>
<dbReference type="Proteomes" id="UP000332933">
    <property type="component" value="Unassembled WGS sequence"/>
</dbReference>